<proteinExistence type="predicted"/>
<organism evidence="2 3">
    <name type="scientific">Eumeta variegata</name>
    <name type="common">Bagworm moth</name>
    <name type="synonym">Eumeta japonica</name>
    <dbReference type="NCBI Taxonomy" id="151549"/>
    <lineage>
        <taxon>Eukaryota</taxon>
        <taxon>Metazoa</taxon>
        <taxon>Ecdysozoa</taxon>
        <taxon>Arthropoda</taxon>
        <taxon>Hexapoda</taxon>
        <taxon>Insecta</taxon>
        <taxon>Pterygota</taxon>
        <taxon>Neoptera</taxon>
        <taxon>Endopterygota</taxon>
        <taxon>Lepidoptera</taxon>
        <taxon>Glossata</taxon>
        <taxon>Ditrysia</taxon>
        <taxon>Tineoidea</taxon>
        <taxon>Psychidae</taxon>
        <taxon>Oiketicinae</taxon>
        <taxon>Eumeta</taxon>
    </lineage>
</organism>
<comment type="caution">
    <text evidence="2">The sequence shown here is derived from an EMBL/GenBank/DDBJ whole genome shotgun (WGS) entry which is preliminary data.</text>
</comment>
<feature type="compositionally biased region" description="Polar residues" evidence="1">
    <location>
        <begin position="67"/>
        <end position="76"/>
    </location>
</feature>
<dbReference type="AlphaFoldDB" id="A0A4C2A5N8"/>
<sequence>MTKVANEIFRVIPEGVTELECSFTYQLHVSIPRGRVLRSAPIAGSGVRPDFGSRGSKIDCPLPREPGSSSAHPTTA</sequence>
<name>A0A4C2A5N8_EUMVA</name>
<evidence type="ECO:0000256" key="1">
    <source>
        <dbReference type="SAM" id="MobiDB-lite"/>
    </source>
</evidence>
<keyword evidence="3" id="KW-1185">Reference proteome</keyword>
<accession>A0A4C2A5N8</accession>
<evidence type="ECO:0000313" key="3">
    <source>
        <dbReference type="Proteomes" id="UP000299102"/>
    </source>
</evidence>
<gene>
    <name evidence="2" type="ORF">EVAR_103763_1</name>
</gene>
<protein>
    <submittedName>
        <fullName evidence="2">Uncharacterized protein</fullName>
    </submittedName>
</protein>
<feature type="region of interest" description="Disordered" evidence="1">
    <location>
        <begin position="43"/>
        <end position="76"/>
    </location>
</feature>
<dbReference type="EMBL" id="BGZK01002720">
    <property type="protein sequence ID" value="GBP96016.1"/>
    <property type="molecule type" value="Genomic_DNA"/>
</dbReference>
<reference evidence="2 3" key="1">
    <citation type="journal article" date="2019" name="Commun. Biol.">
        <title>The bagworm genome reveals a unique fibroin gene that provides high tensile strength.</title>
        <authorList>
            <person name="Kono N."/>
            <person name="Nakamura H."/>
            <person name="Ohtoshi R."/>
            <person name="Tomita M."/>
            <person name="Numata K."/>
            <person name="Arakawa K."/>
        </authorList>
    </citation>
    <scope>NUCLEOTIDE SEQUENCE [LARGE SCALE GENOMIC DNA]</scope>
</reference>
<evidence type="ECO:0000313" key="2">
    <source>
        <dbReference type="EMBL" id="GBP96016.1"/>
    </source>
</evidence>
<dbReference type="Proteomes" id="UP000299102">
    <property type="component" value="Unassembled WGS sequence"/>
</dbReference>